<dbReference type="InterPro" id="IPR052055">
    <property type="entry name" value="Hepadnavirus_pol/RT"/>
</dbReference>
<dbReference type="Proteomes" id="UP000054988">
    <property type="component" value="Unassembled WGS sequence"/>
</dbReference>
<name>A0A0W0FG24_MONRR</name>
<evidence type="ECO:0008006" key="3">
    <source>
        <dbReference type="Google" id="ProtNLM"/>
    </source>
</evidence>
<evidence type="ECO:0000313" key="2">
    <source>
        <dbReference type="Proteomes" id="UP000054988"/>
    </source>
</evidence>
<sequence>MSNFMVTFKGNWGEKLHVPEAMIKNLIWWKKWLSDPFFYCQLQPLPHVVDAGVYVDASTNWGIGIVIGQEWAAFQLIPDWKSQLPGQDICWLKTIAVEFTLLFLIAKGYSNTQLLVRSDNQGTIGAFIKACSTNKWINLSIYRMTESLNSLGIFPKLIYVNTLRMRCSFNMVF</sequence>
<reference evidence="1 2" key="1">
    <citation type="submission" date="2015-12" db="EMBL/GenBank/DDBJ databases">
        <title>Draft genome sequence of Moniliophthora roreri, the causal agent of frosty pod rot of cacao.</title>
        <authorList>
            <person name="Aime M.C."/>
            <person name="Diaz-Valderrama J.R."/>
            <person name="Kijpornyongpan T."/>
            <person name="Phillips-Mora W."/>
        </authorList>
    </citation>
    <scope>NUCLEOTIDE SEQUENCE [LARGE SCALE GENOMIC DNA]</scope>
    <source>
        <strain evidence="1 2">MCA 2952</strain>
    </source>
</reference>
<protein>
    <recommendedName>
        <fullName evidence="3">RNase H type-1 domain-containing protein</fullName>
    </recommendedName>
</protein>
<accession>A0A0W0FG24</accession>
<dbReference type="PANTHER" id="PTHR33050:SF7">
    <property type="entry name" value="RIBONUCLEASE H"/>
    <property type="match status" value="1"/>
</dbReference>
<dbReference type="EMBL" id="LATX01002013">
    <property type="protein sequence ID" value="KTB35140.1"/>
    <property type="molecule type" value="Genomic_DNA"/>
</dbReference>
<proteinExistence type="predicted"/>
<comment type="caution">
    <text evidence="1">The sequence shown here is derived from an EMBL/GenBank/DDBJ whole genome shotgun (WGS) entry which is preliminary data.</text>
</comment>
<organism evidence="1 2">
    <name type="scientific">Moniliophthora roreri</name>
    <name type="common">Frosty pod rot fungus</name>
    <name type="synonym">Monilia roreri</name>
    <dbReference type="NCBI Taxonomy" id="221103"/>
    <lineage>
        <taxon>Eukaryota</taxon>
        <taxon>Fungi</taxon>
        <taxon>Dikarya</taxon>
        <taxon>Basidiomycota</taxon>
        <taxon>Agaricomycotina</taxon>
        <taxon>Agaricomycetes</taxon>
        <taxon>Agaricomycetidae</taxon>
        <taxon>Agaricales</taxon>
        <taxon>Marasmiineae</taxon>
        <taxon>Marasmiaceae</taxon>
        <taxon>Moniliophthora</taxon>
    </lineage>
</organism>
<evidence type="ECO:0000313" key="1">
    <source>
        <dbReference type="EMBL" id="KTB35140.1"/>
    </source>
</evidence>
<gene>
    <name evidence="1" type="ORF">WG66_12281</name>
</gene>
<dbReference type="PANTHER" id="PTHR33050">
    <property type="entry name" value="REVERSE TRANSCRIPTASE DOMAIN-CONTAINING PROTEIN"/>
    <property type="match status" value="1"/>
</dbReference>
<dbReference type="AlphaFoldDB" id="A0A0W0FG24"/>